<accession>A0ABW4RSU6</accession>
<keyword evidence="1" id="KW-1133">Transmembrane helix</keyword>
<protein>
    <recommendedName>
        <fullName evidence="4">ABC transporter permease</fullName>
    </recommendedName>
</protein>
<keyword evidence="1" id="KW-0812">Transmembrane</keyword>
<name>A0ABW4RSU6_9ACTN</name>
<feature type="transmembrane region" description="Helical" evidence="1">
    <location>
        <begin position="28"/>
        <end position="48"/>
    </location>
</feature>
<evidence type="ECO:0000313" key="3">
    <source>
        <dbReference type="Proteomes" id="UP001597326"/>
    </source>
</evidence>
<comment type="caution">
    <text evidence="2">The sequence shown here is derived from an EMBL/GenBank/DDBJ whole genome shotgun (WGS) entry which is preliminary data.</text>
</comment>
<reference evidence="3" key="1">
    <citation type="journal article" date="2019" name="Int. J. Syst. Evol. Microbiol.">
        <title>The Global Catalogue of Microorganisms (GCM) 10K type strain sequencing project: providing services to taxonomists for standard genome sequencing and annotation.</title>
        <authorList>
            <consortium name="The Broad Institute Genomics Platform"/>
            <consortium name="The Broad Institute Genome Sequencing Center for Infectious Disease"/>
            <person name="Wu L."/>
            <person name="Ma J."/>
        </authorList>
    </citation>
    <scope>NUCLEOTIDE SEQUENCE [LARGE SCALE GENOMIC DNA]</scope>
    <source>
        <strain evidence="3">CAIM 431</strain>
    </source>
</reference>
<dbReference type="EMBL" id="JBHUFZ010000007">
    <property type="protein sequence ID" value="MFD1889115.1"/>
    <property type="molecule type" value="Genomic_DNA"/>
</dbReference>
<keyword evidence="1" id="KW-0472">Membrane</keyword>
<evidence type="ECO:0000256" key="1">
    <source>
        <dbReference type="SAM" id="Phobius"/>
    </source>
</evidence>
<dbReference type="RefSeq" id="WP_343873969.1">
    <property type="nucleotide sequence ID" value="NZ_BAAAIX010000021.1"/>
</dbReference>
<gene>
    <name evidence="2" type="ORF">ACFSCS_02810</name>
</gene>
<keyword evidence="3" id="KW-1185">Reference proteome</keyword>
<organism evidence="2 3">
    <name type="scientific">Luteococcus peritonei</name>
    <dbReference type="NCBI Taxonomy" id="88874"/>
    <lineage>
        <taxon>Bacteria</taxon>
        <taxon>Bacillati</taxon>
        <taxon>Actinomycetota</taxon>
        <taxon>Actinomycetes</taxon>
        <taxon>Propionibacteriales</taxon>
        <taxon>Propionibacteriaceae</taxon>
        <taxon>Luteococcus</taxon>
    </lineage>
</organism>
<dbReference type="Proteomes" id="UP001597326">
    <property type="component" value="Unassembled WGS sequence"/>
</dbReference>
<proteinExistence type="predicted"/>
<sequence>MSVLEARDLRRVHRTRGSGYVERAPWTVLAPTLALALAAVLAVSLSSLEREA</sequence>
<evidence type="ECO:0008006" key="4">
    <source>
        <dbReference type="Google" id="ProtNLM"/>
    </source>
</evidence>
<evidence type="ECO:0000313" key="2">
    <source>
        <dbReference type="EMBL" id="MFD1889115.1"/>
    </source>
</evidence>